<dbReference type="PANTHER" id="PTHR35345">
    <property type="entry name" value="TELOMERE REPEATS-BINDING BOUQUET FORMATION PROTEIN 2"/>
    <property type="match status" value="1"/>
</dbReference>
<gene>
    <name evidence="1" type="primary">TERB2</name>
</gene>
<dbReference type="PANTHER" id="PTHR35345:SF1">
    <property type="entry name" value="TELOMERE REPEATS-BINDING BOUQUET FORMATION PROTEIN 2"/>
    <property type="match status" value="1"/>
</dbReference>
<reference evidence="1" key="2">
    <citation type="submission" date="2025-08" db="UniProtKB">
        <authorList>
            <consortium name="Ensembl"/>
        </authorList>
    </citation>
    <scope>IDENTIFICATION</scope>
</reference>
<dbReference type="Proteomes" id="UP000694520">
    <property type="component" value="Chromosome 11"/>
</dbReference>
<organism evidence="1 2">
    <name type="scientific">Bos mutus grunniens</name>
    <name type="common">Wild yak</name>
    <name type="synonym">Bos grunniens</name>
    <dbReference type="NCBI Taxonomy" id="30521"/>
    <lineage>
        <taxon>Eukaryota</taxon>
        <taxon>Metazoa</taxon>
        <taxon>Chordata</taxon>
        <taxon>Craniata</taxon>
        <taxon>Vertebrata</taxon>
        <taxon>Euteleostomi</taxon>
        <taxon>Mammalia</taxon>
        <taxon>Eutheria</taxon>
        <taxon>Laurasiatheria</taxon>
        <taxon>Artiodactyla</taxon>
        <taxon>Ruminantia</taxon>
        <taxon>Pecora</taxon>
        <taxon>Bovidae</taxon>
        <taxon>Bovinae</taxon>
        <taxon>Bos</taxon>
    </lineage>
</organism>
<reference evidence="1" key="3">
    <citation type="submission" date="2025-09" db="UniProtKB">
        <authorList>
            <consortium name="Ensembl"/>
        </authorList>
    </citation>
    <scope>IDENTIFICATION</scope>
</reference>
<protein>
    <submittedName>
        <fullName evidence="1">Telomere repeat binding bouquet formation protein 2</fullName>
    </submittedName>
</protein>
<evidence type="ECO:0000313" key="2">
    <source>
        <dbReference type="Proteomes" id="UP000694520"/>
    </source>
</evidence>
<dbReference type="InterPro" id="IPR028065">
    <property type="entry name" value="TERB2"/>
</dbReference>
<dbReference type="GO" id="GO:0007129">
    <property type="term" value="P:homologous chromosome pairing at meiosis"/>
    <property type="evidence" value="ECO:0007669"/>
    <property type="project" value="TreeGrafter"/>
</dbReference>
<dbReference type="AlphaFoldDB" id="A0A8B9XAV0"/>
<sequence>GGEESTALPSGTLAPGHLLGSPCALASTVAEGGTISDPRAADFLFSCDASHPDTLRIYQSLDYIEDNATVFHAYYLSAVANAEIKNSVALGHFILPPASLQKEIRRKIGSFIWEQDQHFLIEKHDEVTSNELKVFRESSVLATDHKKDLSKSTEKHFIRTPVVEKQMYFPLQHYPVNNMVTGYISIDAMKKFLGELHDFIPGSSGYLAYHVQNEINMSAIKNKLKNKY</sequence>
<dbReference type="Pfam" id="PF15101">
    <property type="entry name" value="TERB2"/>
    <property type="match status" value="1"/>
</dbReference>
<dbReference type="GeneTree" id="ENSGT00390000012336"/>
<reference evidence="1" key="1">
    <citation type="submission" date="2019-05" db="EMBL/GenBank/DDBJ databases">
        <authorList>
            <person name="Zhang S."/>
            <person name="Liu J."/>
        </authorList>
    </citation>
    <scope>NUCLEOTIDE SEQUENCE [LARGE SCALE GENOMIC DNA]</scope>
</reference>
<name>A0A8B9XAV0_BOSMU</name>
<dbReference type="GO" id="GO:0005637">
    <property type="term" value="C:nuclear inner membrane"/>
    <property type="evidence" value="ECO:0007669"/>
    <property type="project" value="TreeGrafter"/>
</dbReference>
<dbReference type="Ensembl" id="ENSBGRT00000018942.1">
    <property type="protein sequence ID" value="ENSBGRP00000016379.1"/>
    <property type="gene ID" value="ENSBGRG00000010298.1"/>
</dbReference>
<dbReference type="GO" id="GO:0070197">
    <property type="term" value="P:meiotic attachment of telomere to nuclear envelope"/>
    <property type="evidence" value="ECO:0007669"/>
    <property type="project" value="TreeGrafter"/>
</dbReference>
<evidence type="ECO:0000313" key="1">
    <source>
        <dbReference type="Ensembl" id="ENSBGRP00000016379.1"/>
    </source>
</evidence>
<keyword evidence="2" id="KW-1185">Reference proteome</keyword>
<accession>A0A8B9XAV0</accession>
<proteinExistence type="predicted"/>